<evidence type="ECO:0000256" key="1">
    <source>
        <dbReference type="ARBA" id="ARBA00022801"/>
    </source>
</evidence>
<sequence>MGSRYSITARPEPVSFDPDRTAVMVIDMQHDFGSRGGMFHLAGLDISPIERLVQPISLVLDAARKAGLLIVYTRQEHNSDLSDAGNDDAPHRIKHRRMNIGRTVTAPDGSASMVLVRDTWNTAIVPALAPQPGDVVISKHRYSAFFETPLDAILRARRIGTLIFVGATTSICVESTVRDATFRDYRPIVLRDCTAELIAADAPRSNHEASLLAIERLFGWTAESKDVIEALLAVSAAA</sequence>
<dbReference type="Proteomes" id="UP000519972">
    <property type="component" value="Unassembled WGS sequence"/>
</dbReference>
<dbReference type="CDD" id="cd00431">
    <property type="entry name" value="cysteine_hydrolases"/>
    <property type="match status" value="1"/>
</dbReference>
<organism evidence="3 4">
    <name type="scientific">Rhizobium sophorae</name>
    <dbReference type="NCBI Taxonomy" id="1535242"/>
    <lineage>
        <taxon>Bacteria</taxon>
        <taxon>Pseudomonadati</taxon>
        <taxon>Pseudomonadota</taxon>
        <taxon>Alphaproteobacteria</taxon>
        <taxon>Hyphomicrobiales</taxon>
        <taxon>Rhizobiaceae</taxon>
        <taxon>Rhizobium/Agrobacterium group</taxon>
        <taxon>Rhizobium</taxon>
    </lineage>
</organism>
<protein>
    <submittedName>
        <fullName evidence="3">Isochorismatase family protein</fullName>
    </submittedName>
</protein>
<dbReference type="InterPro" id="IPR036380">
    <property type="entry name" value="Isochorismatase-like_sf"/>
</dbReference>
<dbReference type="PANTHER" id="PTHR43540">
    <property type="entry name" value="PEROXYUREIDOACRYLATE/UREIDOACRYLATE AMIDOHYDROLASE-RELATED"/>
    <property type="match status" value="1"/>
</dbReference>
<name>A0A7Y3SAD7_9HYPH</name>
<evidence type="ECO:0000313" key="4">
    <source>
        <dbReference type="Proteomes" id="UP000519972"/>
    </source>
</evidence>
<accession>A0A7Y3SAD7</accession>
<evidence type="ECO:0000259" key="2">
    <source>
        <dbReference type="Pfam" id="PF00857"/>
    </source>
</evidence>
<gene>
    <name evidence="3" type="ORF">G9X64_27070</name>
</gene>
<feature type="domain" description="Isochorismatase-like" evidence="2">
    <location>
        <begin position="21"/>
        <end position="224"/>
    </location>
</feature>
<dbReference type="PANTHER" id="PTHR43540:SF6">
    <property type="entry name" value="ISOCHORISMATASE-LIKE DOMAIN-CONTAINING PROTEIN"/>
    <property type="match status" value="1"/>
</dbReference>
<dbReference type="SUPFAM" id="SSF52499">
    <property type="entry name" value="Isochorismatase-like hydrolases"/>
    <property type="match status" value="1"/>
</dbReference>
<dbReference type="Gene3D" id="3.40.50.850">
    <property type="entry name" value="Isochorismatase-like"/>
    <property type="match status" value="1"/>
</dbReference>
<keyword evidence="4" id="KW-1185">Reference proteome</keyword>
<comment type="caution">
    <text evidence="3">The sequence shown here is derived from an EMBL/GenBank/DDBJ whole genome shotgun (WGS) entry which is preliminary data.</text>
</comment>
<dbReference type="RefSeq" id="WP_168310827.1">
    <property type="nucleotide sequence ID" value="NZ_JABFCN010000048.1"/>
</dbReference>
<dbReference type="Pfam" id="PF00857">
    <property type="entry name" value="Isochorismatase"/>
    <property type="match status" value="1"/>
</dbReference>
<dbReference type="InterPro" id="IPR000868">
    <property type="entry name" value="Isochorismatase-like_dom"/>
</dbReference>
<dbReference type="AlphaFoldDB" id="A0A7Y3SAD7"/>
<proteinExistence type="predicted"/>
<dbReference type="GO" id="GO:0016787">
    <property type="term" value="F:hydrolase activity"/>
    <property type="evidence" value="ECO:0007669"/>
    <property type="project" value="UniProtKB-KW"/>
</dbReference>
<reference evidence="3 4" key="1">
    <citation type="submission" date="2020-02" db="EMBL/GenBank/DDBJ databases">
        <authorList>
            <person name="Sun Q."/>
        </authorList>
    </citation>
    <scope>NUCLEOTIDE SEQUENCE [LARGE SCALE GENOMIC DNA]</scope>
    <source>
        <strain evidence="3 4">CCBAU 03386</strain>
    </source>
</reference>
<keyword evidence="1" id="KW-0378">Hydrolase</keyword>
<evidence type="ECO:0000313" key="3">
    <source>
        <dbReference type="EMBL" id="NNU40074.1"/>
    </source>
</evidence>
<dbReference type="InterPro" id="IPR050272">
    <property type="entry name" value="Isochorismatase-like_hydrls"/>
</dbReference>
<dbReference type="EMBL" id="JABFCN010000048">
    <property type="protein sequence ID" value="NNU40074.1"/>
    <property type="molecule type" value="Genomic_DNA"/>
</dbReference>